<organism evidence="1 2">
    <name type="scientific">Allacma fusca</name>
    <dbReference type="NCBI Taxonomy" id="39272"/>
    <lineage>
        <taxon>Eukaryota</taxon>
        <taxon>Metazoa</taxon>
        <taxon>Ecdysozoa</taxon>
        <taxon>Arthropoda</taxon>
        <taxon>Hexapoda</taxon>
        <taxon>Collembola</taxon>
        <taxon>Symphypleona</taxon>
        <taxon>Sminthuridae</taxon>
        <taxon>Allacma</taxon>
    </lineage>
</organism>
<protein>
    <submittedName>
        <fullName evidence="1">Uncharacterized protein</fullName>
    </submittedName>
</protein>
<dbReference type="OrthoDB" id="7375097at2759"/>
<gene>
    <name evidence="1" type="ORF">AFUS01_LOCUS10024</name>
</gene>
<dbReference type="AlphaFoldDB" id="A0A8J2JIG0"/>
<dbReference type="Proteomes" id="UP000708208">
    <property type="component" value="Unassembled WGS sequence"/>
</dbReference>
<accession>A0A8J2JIG0</accession>
<proteinExistence type="predicted"/>
<dbReference type="EMBL" id="CAJVCH010073581">
    <property type="protein sequence ID" value="CAG7720763.1"/>
    <property type="molecule type" value="Genomic_DNA"/>
</dbReference>
<reference evidence="1" key="1">
    <citation type="submission" date="2021-06" db="EMBL/GenBank/DDBJ databases">
        <authorList>
            <person name="Hodson N. C."/>
            <person name="Mongue J. A."/>
            <person name="Jaron S. K."/>
        </authorList>
    </citation>
    <scope>NUCLEOTIDE SEQUENCE</scope>
</reference>
<sequence>MLGQTGYLMYPLLLREILEKLPVQMQMNWCMRATEFTNEPTLEDFSEWLSKLSLAACRMPAASKVIKSDAERNDKPKESLKA</sequence>
<name>A0A8J2JIG0_9HEXA</name>
<evidence type="ECO:0000313" key="1">
    <source>
        <dbReference type="EMBL" id="CAG7720763.1"/>
    </source>
</evidence>
<evidence type="ECO:0000313" key="2">
    <source>
        <dbReference type="Proteomes" id="UP000708208"/>
    </source>
</evidence>
<comment type="caution">
    <text evidence="1">The sequence shown here is derived from an EMBL/GenBank/DDBJ whole genome shotgun (WGS) entry which is preliminary data.</text>
</comment>
<keyword evidence="2" id="KW-1185">Reference proteome</keyword>